<dbReference type="InterPro" id="IPR006558">
    <property type="entry name" value="LamG-like"/>
</dbReference>
<keyword evidence="3" id="KW-0677">Repeat</keyword>
<dbReference type="PROSITE" id="PS50268">
    <property type="entry name" value="CADHERIN_2"/>
    <property type="match status" value="3"/>
</dbReference>
<keyword evidence="2 7" id="KW-0732">Signal</keyword>
<evidence type="ECO:0000256" key="1">
    <source>
        <dbReference type="ARBA" id="ARBA00004370"/>
    </source>
</evidence>
<feature type="non-terminal residue" evidence="11">
    <location>
        <position position="1709"/>
    </location>
</feature>
<dbReference type="GO" id="GO:0016342">
    <property type="term" value="C:catenin complex"/>
    <property type="evidence" value="ECO:0007669"/>
    <property type="project" value="TreeGrafter"/>
</dbReference>
<dbReference type="Pfam" id="PF13385">
    <property type="entry name" value="Laminin_G_3"/>
    <property type="match status" value="2"/>
</dbReference>
<dbReference type="InterPro" id="IPR037524">
    <property type="entry name" value="PA14/GLEYA"/>
</dbReference>
<feature type="domain" description="Cadherin" evidence="8">
    <location>
        <begin position="1638"/>
        <end position="1709"/>
    </location>
</feature>
<dbReference type="GO" id="GO:0005509">
    <property type="term" value="F:calcium ion binding"/>
    <property type="evidence" value="ECO:0007669"/>
    <property type="project" value="InterPro"/>
</dbReference>
<dbReference type="Gene3D" id="2.60.120.1560">
    <property type="match status" value="2"/>
</dbReference>
<evidence type="ECO:0000256" key="7">
    <source>
        <dbReference type="SAM" id="SignalP"/>
    </source>
</evidence>
<comment type="subcellular location">
    <subcellularLocation>
        <location evidence="1">Membrane</location>
    </subcellularLocation>
</comment>
<feature type="chain" id="PRO_5013291412" evidence="7">
    <location>
        <begin position="28"/>
        <end position="1709"/>
    </location>
</feature>
<dbReference type="InterPro" id="IPR039808">
    <property type="entry name" value="Cadherin"/>
</dbReference>
<dbReference type="Pfam" id="PF19805">
    <property type="entry name" value="DUF6288"/>
    <property type="match status" value="1"/>
</dbReference>
<dbReference type="InterPro" id="IPR011658">
    <property type="entry name" value="PA14_dom"/>
</dbReference>
<feature type="domain" description="PA14" evidence="10">
    <location>
        <begin position="617"/>
        <end position="775"/>
    </location>
</feature>
<keyword evidence="12" id="KW-1185">Reference proteome</keyword>
<feature type="domain" description="Cadherin" evidence="8">
    <location>
        <begin position="1359"/>
        <end position="1468"/>
    </location>
</feature>
<dbReference type="SMART" id="SM00282">
    <property type="entry name" value="LamG"/>
    <property type="match status" value="1"/>
</dbReference>
<dbReference type="SMART" id="SM00112">
    <property type="entry name" value="CA"/>
    <property type="match status" value="2"/>
</dbReference>
<dbReference type="InterPro" id="IPR015919">
    <property type="entry name" value="Cadherin-like_sf"/>
</dbReference>
<dbReference type="InterPro" id="IPR001791">
    <property type="entry name" value="Laminin_G"/>
</dbReference>
<evidence type="ECO:0000256" key="3">
    <source>
        <dbReference type="ARBA" id="ARBA00022737"/>
    </source>
</evidence>
<dbReference type="FunFam" id="2.60.40.60:FF:000015">
    <property type="entry name" value="FAT atypical cadherin 1"/>
    <property type="match status" value="1"/>
</dbReference>
<feature type="domain" description="PA14" evidence="10">
    <location>
        <begin position="870"/>
        <end position="1029"/>
    </location>
</feature>
<dbReference type="SUPFAM" id="SSF50156">
    <property type="entry name" value="PDZ domain-like"/>
    <property type="match status" value="1"/>
</dbReference>
<dbReference type="SMART" id="SM00736">
    <property type="entry name" value="CADG"/>
    <property type="match status" value="2"/>
</dbReference>
<gene>
    <name evidence="11" type="ORF">SAMN02745181_0008</name>
</gene>
<evidence type="ECO:0000256" key="4">
    <source>
        <dbReference type="ARBA" id="ARBA00022837"/>
    </source>
</evidence>
<dbReference type="Gene3D" id="2.60.40.10">
    <property type="entry name" value="Immunoglobulins"/>
    <property type="match status" value="1"/>
</dbReference>
<dbReference type="InterPro" id="IPR036179">
    <property type="entry name" value="Ig-like_dom_sf"/>
</dbReference>
<dbReference type="OrthoDB" id="197607at2"/>
<feature type="signal peptide" evidence="7">
    <location>
        <begin position="1"/>
        <end position="27"/>
    </location>
</feature>
<dbReference type="PRINTS" id="PR00205">
    <property type="entry name" value="CADHERIN"/>
</dbReference>
<proteinExistence type="predicted"/>
<evidence type="ECO:0000256" key="6">
    <source>
        <dbReference type="ARBA" id="ARBA00023157"/>
    </source>
</evidence>
<dbReference type="GO" id="GO:0016477">
    <property type="term" value="P:cell migration"/>
    <property type="evidence" value="ECO:0007669"/>
    <property type="project" value="TreeGrafter"/>
</dbReference>
<evidence type="ECO:0000259" key="10">
    <source>
        <dbReference type="PROSITE" id="PS51820"/>
    </source>
</evidence>
<dbReference type="Gene3D" id="2.60.40.60">
    <property type="entry name" value="Cadherins"/>
    <property type="match status" value="3"/>
</dbReference>
<dbReference type="SUPFAM" id="SSF49313">
    <property type="entry name" value="Cadherin-like"/>
    <property type="match status" value="3"/>
</dbReference>
<dbReference type="Pfam" id="PF00028">
    <property type="entry name" value="Cadherin"/>
    <property type="match status" value="3"/>
</dbReference>
<dbReference type="PANTHER" id="PTHR24027:SF438">
    <property type="entry name" value="CADHERIN 23"/>
    <property type="match status" value="1"/>
</dbReference>
<dbReference type="GO" id="GO:0030246">
    <property type="term" value="F:carbohydrate binding"/>
    <property type="evidence" value="ECO:0007669"/>
    <property type="project" value="UniProtKB-KW"/>
</dbReference>
<dbReference type="CDD" id="cd00110">
    <property type="entry name" value="LamG"/>
    <property type="match status" value="1"/>
</dbReference>
<keyword evidence="5" id="KW-0472">Membrane</keyword>
<dbReference type="CDD" id="cd11304">
    <property type="entry name" value="Cadherin_repeat"/>
    <property type="match status" value="3"/>
</dbReference>
<dbReference type="STRING" id="1123071.SAMN02745181_0008"/>
<keyword evidence="11" id="KW-0430">Lectin</keyword>
<dbReference type="SMART" id="SM00560">
    <property type="entry name" value="LamGL"/>
    <property type="match status" value="1"/>
</dbReference>
<dbReference type="InterPro" id="IPR002126">
    <property type="entry name" value="Cadherin-like_dom"/>
</dbReference>
<dbReference type="SMART" id="SM00758">
    <property type="entry name" value="PA14"/>
    <property type="match status" value="2"/>
</dbReference>
<dbReference type="Pfam" id="PF07691">
    <property type="entry name" value="PA14"/>
    <property type="match status" value="2"/>
</dbReference>
<evidence type="ECO:0000256" key="5">
    <source>
        <dbReference type="ARBA" id="ARBA00023136"/>
    </source>
</evidence>
<protein>
    <submittedName>
        <fullName evidence="11">Concanavalin A-like lectin/glucanases superfamily protein</fullName>
    </submittedName>
</protein>
<dbReference type="EMBL" id="FQYR01000012">
    <property type="protein sequence ID" value="SHK49225.1"/>
    <property type="molecule type" value="Genomic_DNA"/>
</dbReference>
<dbReference type="Gene3D" id="2.30.42.10">
    <property type="match status" value="1"/>
</dbReference>
<evidence type="ECO:0000259" key="8">
    <source>
        <dbReference type="PROSITE" id="PS50268"/>
    </source>
</evidence>
<dbReference type="InterPro" id="IPR036034">
    <property type="entry name" value="PDZ_sf"/>
</dbReference>
<dbReference type="SMART" id="SM00409">
    <property type="entry name" value="IG"/>
    <property type="match status" value="1"/>
</dbReference>
<dbReference type="PROSITE" id="PS50835">
    <property type="entry name" value="IG_LIKE"/>
    <property type="match status" value="1"/>
</dbReference>
<organism evidence="11 12">
    <name type="scientific">Rubritalea squalenifaciens DSM 18772</name>
    <dbReference type="NCBI Taxonomy" id="1123071"/>
    <lineage>
        <taxon>Bacteria</taxon>
        <taxon>Pseudomonadati</taxon>
        <taxon>Verrucomicrobiota</taxon>
        <taxon>Verrucomicrobiia</taxon>
        <taxon>Verrucomicrobiales</taxon>
        <taxon>Rubritaleaceae</taxon>
        <taxon>Rubritalea</taxon>
    </lineage>
</organism>
<dbReference type="PANTHER" id="PTHR24027">
    <property type="entry name" value="CADHERIN-23"/>
    <property type="match status" value="1"/>
</dbReference>
<name>A0A1M6SWX6_9BACT</name>
<dbReference type="InParanoid" id="A0A1M6SWX6"/>
<dbReference type="InterPro" id="IPR007110">
    <property type="entry name" value="Ig-like_dom"/>
</dbReference>
<dbReference type="InterPro" id="IPR003599">
    <property type="entry name" value="Ig_sub"/>
</dbReference>
<dbReference type="InterPro" id="IPR013783">
    <property type="entry name" value="Ig-like_fold"/>
</dbReference>
<sequence>MLRSHAYKNLRTLLSLGLCTVSGTVLANNPFPLGPIGGTATETEGTSLLRITAVDTGGPGGLAGLQIGDEIYSVNGEVLPKTGSQYGDVWKGAVTTLGYEIEKAQASGGSLTLGIMRQGVGAMTVNLTLPQAAAWKMSYPLGDARAEAYYEKMCADLHSRTTASSDGNFGYNSGTFGMILLAHPEWNSTTGAKPYRNSINKIKDRCVAHLNGRILEPVESSDPNYVNSGLENWDITMSAMFLGEYRRKTGDTSVDADVQRAAEMLANRIQHYAQTDDGGTVHNKLGLMGHGGVSGDYPHIGMSGLNIINSHTMVAMGVLKGAGADFTQQAGGSGLTIDQKFLMNWNWLKSTMNDSQGDDDGNVGYGWKQGGYDSTARTSGAAMGYQIYLNAGGTAATADDIDKRDRMEAYCVRQWQKMQHAHAYTASGVSFNMMLMPFLDERSRRHFMENNRFLFTMSQDHNGEVDYFPGRGNNGGDSYIGYDNAKYYMGMAYASMSGNLPSFPAVSSERIYARLDSHDSSWPALDHREVKVTGLSQALDLTILDENGDALASGYTATWSQVSGSAVTFSTTSAEDTTVTFPTVGTYRLQLDVTSGTKTTTEVYDFVVSGGAAPAGYAQGAADYEVYTGLSGTAVTDLTSAAKYPESPDVTGTLSNGLVATYSGDNYGQRVKGYIVPPVTGDYRFYIACDDGGELRLNTAGADPAGATAICSVSTWTNAGQWDKEAGQESALISLTAGQVYYFEALHKEASGGDHLQIGWKLPSSSTIDVVPAQVVAREDVTAIASQPVSRVIAPGSTAVLNVGTVGEGPFYYEWKLDGVSYWGASGSPTLNIPNISKSLEGSYVCHIYHPDGVLVSDPATITVAADSTVTQGGLKREWWNSVGGSAVSNLTSDARYPLMPDFTEFVSSFETASGSGDNYGAKFSGWIVPPTTGDYKFYMASDDASELWLSTDDAVANKVRIINKTGYNGYRSYSNGGQSAVVSLVAGQRYYVEALHKEAGGGDHMSVAWQMPGGAVPANGSEPIGAEYLEGLVDQPDPLYSGLQAWWSMDEGAGAVTYDKLGSAADGSIQGAGWTTGVGQNALVFDGNDMVRCGNNASLAGATPFTASAWVKVDAGSTSQGVIIQQRAANGFNGQFQVTVGGNGTLGFYLYGNSAQQFSFSGATAINDGQWHHVVAKRDGQGNASIWLDGFLDGSVTGTIVRDLASGIDIGIGADIRDNNKYFNGSIDEVRLYGRELSSAEILSLSQFGGNQTPVIYDATYSVSEDSASGTSLGTPTVLEHNAGDTLTYAITAGNAGGEFAIDSATGEITTAAAFDYESTSQYVLTVEVSDGQYTDSASITVDVADANEAPSVSGGSASLAENVAVGTAVATVSSTDPDAGDSVTYAITGGNTGGAFAIDAAGAITTAALLNYESTNSYSLTVTATDSGGLTDTAIVNVTVTDVDESAAGGVSAWEEFIAGASTPAVSKMANGLAGNAVTTVDLSALSDDATYEFFVDAEDAGQGAVHLLNVAGFSSYRFEQWNNSGNLGVTRYGVSDYQFTAESGQSVASPYGALHHVVFVVDATNGVTKVYVDTVLVGTLNQVFTINSATTTIGDASMRSDATTGIHAFAGYNSVLADSEITDRYNTWQGNFPPVAVDSTFSVSENAAAGTSVGTVSATDPDAGDNLAYSITAGNGGGEFAINSSTGEITTTTALDYEAAAQYVLT</sequence>
<dbReference type="GO" id="GO:0007156">
    <property type="term" value="P:homophilic cell adhesion via plasma membrane adhesion molecules"/>
    <property type="evidence" value="ECO:0007669"/>
    <property type="project" value="InterPro"/>
</dbReference>
<feature type="domain" description="Ig-like" evidence="9">
    <location>
        <begin position="772"/>
        <end position="863"/>
    </location>
</feature>
<evidence type="ECO:0000256" key="2">
    <source>
        <dbReference type="ARBA" id="ARBA00022729"/>
    </source>
</evidence>
<dbReference type="SUPFAM" id="SSF49899">
    <property type="entry name" value="Concanavalin A-like lectins/glucanases"/>
    <property type="match status" value="2"/>
</dbReference>
<evidence type="ECO:0000259" key="9">
    <source>
        <dbReference type="PROSITE" id="PS50835"/>
    </source>
</evidence>
<dbReference type="InterPro" id="IPR046255">
    <property type="entry name" value="DUF6288"/>
</dbReference>
<accession>A0A1M6SWX6</accession>
<dbReference type="RefSeq" id="WP_143185432.1">
    <property type="nucleotide sequence ID" value="NZ_FQYR01000012.1"/>
</dbReference>
<dbReference type="GO" id="GO:0008013">
    <property type="term" value="F:beta-catenin binding"/>
    <property type="evidence" value="ECO:0007669"/>
    <property type="project" value="TreeGrafter"/>
</dbReference>
<keyword evidence="6" id="KW-1015">Disulfide bond</keyword>
<dbReference type="SUPFAM" id="SSF48726">
    <property type="entry name" value="Immunoglobulin"/>
    <property type="match status" value="1"/>
</dbReference>
<dbReference type="Proteomes" id="UP000184510">
    <property type="component" value="Unassembled WGS sequence"/>
</dbReference>
<evidence type="ECO:0000313" key="12">
    <source>
        <dbReference type="Proteomes" id="UP000184510"/>
    </source>
</evidence>
<dbReference type="InterPro" id="IPR006644">
    <property type="entry name" value="Cadg"/>
</dbReference>
<dbReference type="GO" id="GO:0045296">
    <property type="term" value="F:cadherin binding"/>
    <property type="evidence" value="ECO:0007669"/>
    <property type="project" value="TreeGrafter"/>
</dbReference>
<reference evidence="11 12" key="1">
    <citation type="submission" date="2016-11" db="EMBL/GenBank/DDBJ databases">
        <authorList>
            <person name="Jaros S."/>
            <person name="Januszkiewicz K."/>
            <person name="Wedrychowicz H."/>
        </authorList>
    </citation>
    <scope>NUCLEOTIDE SEQUENCE [LARGE SCALE GENOMIC DNA]</scope>
    <source>
        <strain evidence="11 12">DSM 18772</strain>
    </source>
</reference>
<dbReference type="InterPro" id="IPR013320">
    <property type="entry name" value="ConA-like_dom_sf"/>
</dbReference>
<dbReference type="Gene3D" id="2.60.120.200">
    <property type="match status" value="2"/>
</dbReference>
<evidence type="ECO:0000313" key="11">
    <source>
        <dbReference type="EMBL" id="SHK49225.1"/>
    </source>
</evidence>
<dbReference type="SUPFAM" id="SSF56988">
    <property type="entry name" value="Anthrax protective antigen"/>
    <property type="match status" value="2"/>
</dbReference>
<keyword evidence="4" id="KW-0106">Calcium</keyword>
<feature type="domain" description="Cadherin" evidence="8">
    <location>
        <begin position="1263"/>
        <end position="1354"/>
    </location>
</feature>
<dbReference type="PROSITE" id="PS51820">
    <property type="entry name" value="PA14"/>
    <property type="match status" value="2"/>
</dbReference>